<dbReference type="InterPro" id="IPR000477">
    <property type="entry name" value="RT_dom"/>
</dbReference>
<sequence>MTVDSRLRRLLDRGFYAVELPPPFRTERFSVVRNSLTPRNGYSGATTFFDGATFRGHLRRFGVINPINYLLLSRHISQNWKDIVATNRLSSSSGARPKFPKLAAEGRAIETVSLASKRTAQRHLASSYPVILSLDINRFYGSIYTHAIPWAVLGKKEAKRQFANNTLNTHWSAQLDRFCRNCNQRQTIGIPIGPDTSRIISEMILARIDSEICANKTGVSSNQMFHNIDDYQFGVMDMGEAENAEAQFVRVLTRYELQLNDFKTEVSQGIEFSPSYFQREFDILRKQSERAFVEHFFEILYKEINSRPSVNVVGYALKRFAKALAKNEEQDLVREHLQRLLYAQPHQARWVFPLLLGIWQRQPVNSDVRRLLAWGVTTTARRNDVGSLLWFLYAAIFLRVSLGKKVCSAAVGISNELVDLVLLHGRAEGCFSLNMQVIRARYRPLSLTSAAWLPIYEAERKGWDGSPAFTKIGSPKDPGALYADLAANDVQFYVTDRRYFQVEAFDGWGLRETDFDPELARGFFADFLDDFDFYGEDENYE</sequence>
<keyword evidence="2" id="KW-0548">Nucleotidyltransferase</keyword>
<keyword evidence="2" id="KW-0695">RNA-directed DNA polymerase</keyword>
<accession>A0ABS7PH09</accession>
<keyword evidence="2" id="KW-0808">Transferase</keyword>
<feature type="domain" description="Reverse transcriptase" evidence="1">
    <location>
        <begin position="1"/>
        <end position="317"/>
    </location>
</feature>
<dbReference type="CDD" id="cd01646">
    <property type="entry name" value="RT_Bac_retron_I"/>
    <property type="match status" value="1"/>
</dbReference>
<dbReference type="RefSeq" id="WP_222825844.1">
    <property type="nucleotide sequence ID" value="NZ_JAHWXP010000005.1"/>
</dbReference>
<dbReference type="GO" id="GO:0003964">
    <property type="term" value="F:RNA-directed DNA polymerase activity"/>
    <property type="evidence" value="ECO:0007669"/>
    <property type="project" value="UniProtKB-KW"/>
</dbReference>
<proteinExistence type="predicted"/>
<dbReference type="Proteomes" id="UP000759298">
    <property type="component" value="Unassembled WGS sequence"/>
</dbReference>
<dbReference type="EMBL" id="JAHWXP010000005">
    <property type="protein sequence ID" value="MBY8338355.1"/>
    <property type="molecule type" value="Genomic_DNA"/>
</dbReference>
<keyword evidence="3" id="KW-1185">Reference proteome</keyword>
<comment type="caution">
    <text evidence="2">The sequence shown here is derived from an EMBL/GenBank/DDBJ whole genome shotgun (WGS) entry which is preliminary data.</text>
</comment>
<name>A0ABS7PH09_9SPHN</name>
<organism evidence="2 3">
    <name type="scientific">Alteriqipengyuania abyssalis</name>
    <dbReference type="NCBI Taxonomy" id="2860200"/>
    <lineage>
        <taxon>Bacteria</taxon>
        <taxon>Pseudomonadati</taxon>
        <taxon>Pseudomonadota</taxon>
        <taxon>Alphaproteobacteria</taxon>
        <taxon>Sphingomonadales</taxon>
        <taxon>Erythrobacteraceae</taxon>
        <taxon>Alteriqipengyuania</taxon>
    </lineage>
</organism>
<evidence type="ECO:0000313" key="2">
    <source>
        <dbReference type="EMBL" id="MBY8338355.1"/>
    </source>
</evidence>
<evidence type="ECO:0000313" key="3">
    <source>
        <dbReference type="Proteomes" id="UP000759298"/>
    </source>
</evidence>
<gene>
    <name evidence="2" type="ORF">KYN89_15005</name>
</gene>
<reference evidence="2 3" key="1">
    <citation type="submission" date="2021-07" db="EMBL/GenBank/DDBJ databases">
        <title>Alteriqipengyuania abyssalis NZ-12B nov, sp.nov isolated from deep sea sponge in pacific ocean.</title>
        <authorList>
            <person name="Tareen S."/>
            <person name="Wink J."/>
        </authorList>
    </citation>
    <scope>NUCLEOTIDE SEQUENCE [LARGE SCALE GENOMIC DNA]</scope>
    <source>
        <strain evidence="2 3">NZ-12B</strain>
    </source>
</reference>
<protein>
    <submittedName>
        <fullName evidence="2">RNA-directed DNA polymerase</fullName>
    </submittedName>
</protein>
<dbReference type="PROSITE" id="PS50878">
    <property type="entry name" value="RT_POL"/>
    <property type="match status" value="1"/>
</dbReference>
<evidence type="ECO:0000259" key="1">
    <source>
        <dbReference type="PROSITE" id="PS50878"/>
    </source>
</evidence>